<sequence>MTPAHSVPPDTVDTAALGLIPAPRTLTAAAAGPYPLGYTTPLTAAAGTEGVARWVRATLGAAT</sequence>
<evidence type="ECO:0000313" key="1">
    <source>
        <dbReference type="EMBL" id="NEB85853.1"/>
    </source>
</evidence>
<protein>
    <submittedName>
        <fullName evidence="1">Beta-N-acetylhexosaminidase</fullName>
    </submittedName>
</protein>
<name>A0A6G3SSK9_STRAQ</name>
<reference evidence="1" key="1">
    <citation type="submission" date="2020-01" db="EMBL/GenBank/DDBJ databases">
        <title>Insect and environment-associated Actinomycetes.</title>
        <authorList>
            <person name="Currrie C."/>
            <person name="Chevrette M."/>
            <person name="Carlson C."/>
            <person name="Stubbendieck R."/>
            <person name="Wendt-Pienkowski E."/>
        </authorList>
    </citation>
    <scope>NUCLEOTIDE SEQUENCE</scope>
    <source>
        <strain evidence="1">SID505</strain>
    </source>
</reference>
<gene>
    <name evidence="1" type="ORF">G3I43_16955</name>
</gene>
<accession>A0A6G3SSK9</accession>
<comment type="caution">
    <text evidence="1">The sequence shown here is derived from an EMBL/GenBank/DDBJ whole genome shotgun (WGS) entry which is preliminary data.</text>
</comment>
<dbReference type="EMBL" id="JAAGMK010000475">
    <property type="protein sequence ID" value="NEB85853.1"/>
    <property type="molecule type" value="Genomic_DNA"/>
</dbReference>
<proteinExistence type="predicted"/>
<dbReference type="AlphaFoldDB" id="A0A6G3SSK9"/>
<feature type="non-terminal residue" evidence="1">
    <location>
        <position position="63"/>
    </location>
</feature>
<organism evidence="1">
    <name type="scientific">Streptomyces anulatus</name>
    <name type="common">Streptomyces chrysomallus</name>
    <dbReference type="NCBI Taxonomy" id="1892"/>
    <lineage>
        <taxon>Bacteria</taxon>
        <taxon>Bacillati</taxon>
        <taxon>Actinomycetota</taxon>
        <taxon>Actinomycetes</taxon>
        <taxon>Kitasatosporales</taxon>
        <taxon>Streptomycetaceae</taxon>
        <taxon>Streptomyces</taxon>
    </lineage>
</organism>